<evidence type="ECO:0000256" key="1">
    <source>
        <dbReference type="SAM" id="MobiDB-lite"/>
    </source>
</evidence>
<evidence type="ECO:0000313" key="3">
    <source>
        <dbReference type="Proteomes" id="UP000237271"/>
    </source>
</evidence>
<dbReference type="AlphaFoldDB" id="A0A2P4XAX8"/>
<dbReference type="EMBL" id="NCKW01015517">
    <property type="protein sequence ID" value="POM62669.1"/>
    <property type="molecule type" value="Genomic_DNA"/>
</dbReference>
<organism evidence="2 3">
    <name type="scientific">Phytophthora palmivora</name>
    <dbReference type="NCBI Taxonomy" id="4796"/>
    <lineage>
        <taxon>Eukaryota</taxon>
        <taxon>Sar</taxon>
        <taxon>Stramenopiles</taxon>
        <taxon>Oomycota</taxon>
        <taxon>Peronosporomycetes</taxon>
        <taxon>Peronosporales</taxon>
        <taxon>Peronosporaceae</taxon>
        <taxon>Phytophthora</taxon>
    </lineage>
</organism>
<proteinExistence type="predicted"/>
<feature type="region of interest" description="Disordered" evidence="1">
    <location>
        <begin position="69"/>
        <end position="89"/>
    </location>
</feature>
<keyword evidence="3" id="KW-1185">Reference proteome</keyword>
<gene>
    <name evidence="2" type="ORF">PHPALM_28142</name>
</gene>
<comment type="caution">
    <text evidence="2">The sequence shown here is derived from an EMBL/GenBank/DDBJ whole genome shotgun (WGS) entry which is preliminary data.</text>
</comment>
<evidence type="ECO:0000313" key="2">
    <source>
        <dbReference type="EMBL" id="POM62669.1"/>
    </source>
</evidence>
<accession>A0A2P4XAX8</accession>
<reference evidence="2 3" key="1">
    <citation type="journal article" date="2017" name="Genome Biol. Evol.">
        <title>Phytophthora megakarya and P. palmivora, closely related causal agents of cacao black pod rot, underwent increases in genome sizes and gene numbers by different mechanisms.</title>
        <authorList>
            <person name="Ali S.S."/>
            <person name="Shao J."/>
            <person name="Lary D.J."/>
            <person name="Kronmiller B."/>
            <person name="Shen D."/>
            <person name="Strem M.D."/>
            <person name="Amoako-Attah I."/>
            <person name="Akrofi A.Y."/>
            <person name="Begoude B.A."/>
            <person name="Ten Hoopen G.M."/>
            <person name="Coulibaly K."/>
            <person name="Kebe B.I."/>
            <person name="Melnick R.L."/>
            <person name="Guiltinan M.J."/>
            <person name="Tyler B.M."/>
            <person name="Meinhardt L.W."/>
            <person name="Bailey B.A."/>
        </authorList>
    </citation>
    <scope>NUCLEOTIDE SEQUENCE [LARGE SCALE GENOMIC DNA]</scope>
    <source>
        <strain evidence="3">sbr112.9</strain>
    </source>
</reference>
<sequence length="89" mass="10090">MMKIAQMVERIGVSMLEIFMFILQMLKDRLTADCTFNAFELRKRLSERHGGPREIDGCVLWVLKTAGDTQSKVDEKKSMGRQGSSQAPP</sequence>
<dbReference type="Proteomes" id="UP000237271">
    <property type="component" value="Unassembled WGS sequence"/>
</dbReference>
<protein>
    <submittedName>
        <fullName evidence="2">Uncharacterized protein</fullName>
    </submittedName>
</protein>
<name>A0A2P4XAX8_9STRA</name>